<sequence>MKLMELLTYVQYETNQQNENPFIKSIEMDSREVSQGSLFICINGYTVDGHDYASKAVEKGAVAIIAEREVSVNVPVIIVKDTKRTMALLADLFYGQPTHQLHLIGVTGTNGKTTTTHIIDTILTEAKKKTGLIGTMYIKIDGEQKSVKNTTPESLTLQKTFKEMNDRNVTHAIMEVSSHALHMGRIHGCDFNVAVFTNLSQDHLDYHETMKDYQFAKGLLFAQLGNRFNHNEIKIAVLNEDEEATSEYKKMTAAKILTYGIDNEADVMAKNIKMTSKGTTFTLITPTHQRDVTINMVGKFSVYNILAAVTACLASSIELDSIIKAIEAIEGVRGRFELVDANQDFTVIVDYAHTPDSLENVLQTIKQFAKGKIYCVVGCGGDRDKSKRPLMAEIAVKYSDEPIFTSDNPRSEDPAEILKDMEKGVIGLHHHTISNREDAIHFAVKHAKKDDVILIAGKGHETYQQIGNEVFDFDDKEVASKAIMQYK</sequence>
<evidence type="ECO:0000256" key="7">
    <source>
        <dbReference type="ARBA" id="ARBA00022840"/>
    </source>
</evidence>
<feature type="binding site" evidence="20">
    <location>
        <begin position="150"/>
        <end position="151"/>
    </location>
    <ligand>
        <name>UDP-N-acetyl-alpha-D-muramoyl-L-alanyl-D-glutamate</name>
        <dbReference type="ChEBI" id="CHEBI:83900"/>
    </ligand>
</feature>
<dbReference type="RefSeq" id="WP_072581860.1">
    <property type="nucleotide sequence ID" value="NZ_CP016020.1"/>
</dbReference>
<comment type="cofactor">
    <cofactor evidence="20">
        <name>Mg(2+)</name>
        <dbReference type="ChEBI" id="CHEBI:18420"/>
    </cofactor>
</comment>
<feature type="binding site" evidence="20">
    <location>
        <begin position="108"/>
        <end position="114"/>
    </location>
    <ligand>
        <name>ATP</name>
        <dbReference type="ChEBI" id="CHEBI:30616"/>
    </ligand>
</feature>
<organism evidence="25 26">
    <name type="scientific">Bacillus weihaiensis</name>
    <dbReference type="NCBI Taxonomy" id="1547283"/>
    <lineage>
        <taxon>Bacteria</taxon>
        <taxon>Bacillati</taxon>
        <taxon>Bacillota</taxon>
        <taxon>Bacilli</taxon>
        <taxon>Bacillales</taxon>
        <taxon>Bacillaceae</taxon>
        <taxon>Bacillus</taxon>
    </lineage>
</organism>
<evidence type="ECO:0000256" key="9">
    <source>
        <dbReference type="ARBA" id="ARBA00022960"/>
    </source>
</evidence>
<dbReference type="AlphaFoldDB" id="A0A1L3MXL0"/>
<keyword evidence="6 20" id="KW-0547">Nucleotide-binding</keyword>
<evidence type="ECO:0000256" key="21">
    <source>
        <dbReference type="RuleBase" id="RU004135"/>
    </source>
</evidence>
<comment type="similarity">
    <text evidence="2 20">Belongs to the MurCDEF family. MurE subfamily.</text>
</comment>
<dbReference type="NCBIfam" id="NF001126">
    <property type="entry name" value="PRK00139.1-4"/>
    <property type="match status" value="1"/>
</dbReference>
<feature type="binding site" evidence="20">
    <location>
        <position position="383"/>
    </location>
    <ligand>
        <name>meso-2,6-diaminopimelate</name>
        <dbReference type="ChEBI" id="CHEBI:57791"/>
    </ligand>
</feature>
<feature type="binding site" evidence="20">
    <location>
        <position position="185"/>
    </location>
    <ligand>
        <name>UDP-N-acetyl-alpha-D-muramoyl-L-alanyl-D-glutamate</name>
        <dbReference type="ChEBI" id="CHEBI:83900"/>
    </ligand>
</feature>
<feature type="binding site" evidence="20">
    <location>
        <position position="149"/>
    </location>
    <ligand>
        <name>UDP-N-acetyl-alpha-D-muramoyl-L-alanyl-D-glutamate</name>
        <dbReference type="ChEBI" id="CHEBI:83900"/>
    </ligand>
</feature>
<keyword evidence="5 20" id="KW-0132">Cell division</keyword>
<feature type="binding site" evidence="20">
    <location>
        <position position="461"/>
    </location>
    <ligand>
        <name>meso-2,6-diaminopimelate</name>
        <dbReference type="ChEBI" id="CHEBI:57791"/>
    </ligand>
</feature>
<dbReference type="NCBIfam" id="NF001124">
    <property type="entry name" value="PRK00139.1-2"/>
    <property type="match status" value="1"/>
</dbReference>
<dbReference type="Pfam" id="PF08245">
    <property type="entry name" value="Mur_ligase_M"/>
    <property type="match status" value="1"/>
</dbReference>
<keyword evidence="7 20" id="KW-0067">ATP-binding</keyword>
<evidence type="ECO:0000313" key="26">
    <source>
        <dbReference type="Proteomes" id="UP000181936"/>
    </source>
</evidence>
<evidence type="ECO:0000256" key="18">
    <source>
        <dbReference type="ARBA" id="ARBA00076158"/>
    </source>
</evidence>
<dbReference type="Gene3D" id="3.90.190.20">
    <property type="entry name" value="Mur ligase, C-terminal domain"/>
    <property type="match status" value="1"/>
</dbReference>
<evidence type="ECO:0000256" key="13">
    <source>
        <dbReference type="ARBA" id="ARBA00050251"/>
    </source>
</evidence>
<feature type="binding site" evidence="20">
    <location>
        <position position="457"/>
    </location>
    <ligand>
        <name>meso-2,6-diaminopimelate</name>
        <dbReference type="ChEBI" id="CHEBI:57791"/>
    </ligand>
</feature>
<comment type="catalytic activity">
    <reaction evidence="13 20">
        <text>UDP-N-acetyl-alpha-D-muramoyl-L-alanyl-D-glutamate + meso-2,6-diaminopimelate + ATP = UDP-N-acetyl-alpha-D-muramoyl-L-alanyl-gamma-D-glutamyl-meso-2,6-diaminopimelate + ADP + phosphate + H(+)</text>
        <dbReference type="Rhea" id="RHEA:23676"/>
        <dbReference type="ChEBI" id="CHEBI:15378"/>
        <dbReference type="ChEBI" id="CHEBI:30616"/>
        <dbReference type="ChEBI" id="CHEBI:43474"/>
        <dbReference type="ChEBI" id="CHEBI:57791"/>
        <dbReference type="ChEBI" id="CHEBI:83900"/>
        <dbReference type="ChEBI" id="CHEBI:83905"/>
        <dbReference type="ChEBI" id="CHEBI:456216"/>
        <dbReference type="EC" id="6.3.2.13"/>
    </reaction>
</comment>
<evidence type="ECO:0000256" key="16">
    <source>
        <dbReference type="ARBA" id="ARBA00072883"/>
    </source>
</evidence>
<dbReference type="PROSITE" id="PS01011">
    <property type="entry name" value="FOLYLPOLYGLU_SYNT_1"/>
    <property type="match status" value="1"/>
</dbReference>
<evidence type="ECO:0000256" key="1">
    <source>
        <dbReference type="ARBA" id="ARBA00004752"/>
    </source>
</evidence>
<dbReference type="FunFam" id="3.90.190.20:FF:000006">
    <property type="entry name" value="UDP-N-acetylmuramoyl-L-alanyl-D-glutamate--2,6-diaminopimelate ligase"/>
    <property type="match status" value="1"/>
</dbReference>
<evidence type="ECO:0000256" key="6">
    <source>
        <dbReference type="ARBA" id="ARBA00022741"/>
    </source>
</evidence>
<keyword evidence="4 20" id="KW-0436">Ligase</keyword>
<protein>
    <recommendedName>
        <fullName evidence="16 20">UDP-N-acetylmuramoyl-L-alanyl-D-glutamate--2,6-diaminopimelate ligase</fullName>
        <ecNumber evidence="15 20">6.3.2.13</ecNumber>
    </recommendedName>
    <alternativeName>
        <fullName evidence="17 20">Meso-A2pm-adding enzyme</fullName>
    </alternativeName>
    <alternativeName>
        <fullName evidence="18 20">Meso-diaminopimelate-adding enzyme</fullName>
    </alternativeName>
    <alternativeName>
        <fullName evidence="19 20">UDP-MurNAc-L-Ala-D-Glu:meso-diaminopimelate ligase</fullName>
    </alternativeName>
    <alternativeName>
        <fullName evidence="20">UDP-MurNAc-tripeptide synthetase</fullName>
    </alternativeName>
    <alternativeName>
        <fullName evidence="20">UDP-N-acetylmuramyl-tripeptide synthetase</fullName>
    </alternativeName>
</protein>
<dbReference type="PANTHER" id="PTHR23135:SF4">
    <property type="entry name" value="UDP-N-ACETYLMURAMOYL-L-ALANYL-D-GLUTAMATE--2,6-DIAMINOPIMELATE LIGASE MURE HOMOLOG, CHLOROPLASTIC"/>
    <property type="match status" value="1"/>
</dbReference>
<dbReference type="Gene3D" id="3.40.1190.10">
    <property type="entry name" value="Mur-like, catalytic domain"/>
    <property type="match status" value="1"/>
</dbReference>
<evidence type="ECO:0000313" key="25">
    <source>
        <dbReference type="EMBL" id="APH07072.1"/>
    </source>
</evidence>
<dbReference type="InterPro" id="IPR036615">
    <property type="entry name" value="Mur_ligase_C_dom_sf"/>
</dbReference>
<dbReference type="KEGG" id="bwh:A9C19_11640"/>
<evidence type="ECO:0000256" key="4">
    <source>
        <dbReference type="ARBA" id="ARBA00022598"/>
    </source>
</evidence>
<dbReference type="GO" id="GO:0005737">
    <property type="term" value="C:cytoplasm"/>
    <property type="evidence" value="ECO:0007669"/>
    <property type="project" value="UniProtKB-SubCell"/>
</dbReference>
<evidence type="ECO:0000256" key="3">
    <source>
        <dbReference type="ARBA" id="ARBA00022490"/>
    </source>
</evidence>
<accession>A0A1L3MXL0</accession>
<evidence type="ECO:0000256" key="20">
    <source>
        <dbReference type="HAMAP-Rule" id="MF_00208"/>
    </source>
</evidence>
<dbReference type="GO" id="GO:0009252">
    <property type="term" value="P:peptidoglycan biosynthetic process"/>
    <property type="evidence" value="ECO:0007669"/>
    <property type="project" value="UniProtKB-UniRule"/>
</dbReference>
<dbReference type="GO" id="GO:0005524">
    <property type="term" value="F:ATP binding"/>
    <property type="evidence" value="ECO:0007669"/>
    <property type="project" value="UniProtKB-UniRule"/>
</dbReference>
<feature type="domain" description="Mur ligase central" evidence="24">
    <location>
        <begin position="106"/>
        <end position="311"/>
    </location>
</feature>
<dbReference type="EC" id="6.3.2.13" evidence="15 20"/>
<feature type="binding site" evidence="20">
    <location>
        <position position="177"/>
    </location>
    <ligand>
        <name>UDP-N-acetyl-alpha-D-muramoyl-L-alanyl-D-glutamate</name>
        <dbReference type="ChEBI" id="CHEBI:83900"/>
    </ligand>
</feature>
<dbReference type="STRING" id="1547283.A9C19_11640"/>
<comment type="subcellular location">
    <subcellularLocation>
        <location evidence="20 21">Cytoplasm</location>
    </subcellularLocation>
</comment>
<dbReference type="GO" id="GO:0051301">
    <property type="term" value="P:cell division"/>
    <property type="evidence" value="ECO:0007669"/>
    <property type="project" value="UniProtKB-KW"/>
</dbReference>
<dbReference type="InterPro" id="IPR005761">
    <property type="entry name" value="UDP-N-AcMur-Glu-dNH2Pim_ligase"/>
</dbReference>
<dbReference type="InterPro" id="IPR036565">
    <property type="entry name" value="Mur-like_cat_sf"/>
</dbReference>
<proteinExistence type="inferred from homology"/>
<evidence type="ECO:0000256" key="14">
    <source>
        <dbReference type="ARBA" id="ARBA00056782"/>
    </source>
</evidence>
<evidence type="ECO:0000256" key="12">
    <source>
        <dbReference type="ARBA" id="ARBA00023316"/>
    </source>
</evidence>
<dbReference type="SUPFAM" id="SSF63418">
    <property type="entry name" value="MurE/MurF N-terminal domain"/>
    <property type="match status" value="1"/>
</dbReference>
<reference evidence="25 26" key="1">
    <citation type="journal article" date="2016" name="Sci. Rep.">
        <title>Complete genome sequence and transcriptomic analysis of a novel marine strain Bacillus weihaiensis reveals the mechanism of brown algae degradation.</title>
        <authorList>
            <person name="Zhu Y."/>
            <person name="Chen P."/>
            <person name="Bao Y."/>
            <person name="Men Y."/>
            <person name="Zeng Y."/>
            <person name="Yang J."/>
            <person name="Sun J."/>
            <person name="Sun Y."/>
        </authorList>
    </citation>
    <scope>NUCLEOTIDE SEQUENCE [LARGE SCALE GENOMIC DNA]</scope>
    <source>
        <strain evidence="25 26">Alg07</strain>
    </source>
</reference>
<comment type="pathway">
    <text evidence="1 20 21">Cell wall biogenesis; peptidoglycan biosynthesis.</text>
</comment>
<dbReference type="InterPro" id="IPR004101">
    <property type="entry name" value="Mur_ligase_C"/>
</dbReference>
<dbReference type="NCBIfam" id="TIGR01085">
    <property type="entry name" value="murE"/>
    <property type="match status" value="1"/>
</dbReference>
<comment type="caution">
    <text evidence="20">Lacks conserved residue(s) required for the propagation of feature annotation.</text>
</comment>
<dbReference type="EMBL" id="CP016020">
    <property type="protein sequence ID" value="APH07072.1"/>
    <property type="molecule type" value="Genomic_DNA"/>
</dbReference>
<keyword evidence="10 20" id="KW-0573">Peptidoglycan synthesis</keyword>
<dbReference type="GO" id="GO:0008765">
    <property type="term" value="F:UDP-N-acetylmuramoylalanyl-D-glutamate-2,6-diaminopimelate ligase activity"/>
    <property type="evidence" value="ECO:0007669"/>
    <property type="project" value="UniProtKB-UniRule"/>
</dbReference>
<evidence type="ECO:0000256" key="11">
    <source>
        <dbReference type="ARBA" id="ARBA00023306"/>
    </source>
</evidence>
<dbReference type="UniPathway" id="UPA00219"/>
<dbReference type="SUPFAM" id="SSF53244">
    <property type="entry name" value="MurD-like peptide ligases, peptide-binding domain"/>
    <property type="match status" value="1"/>
</dbReference>
<feature type="domain" description="Mur ligase C-terminal" evidence="23">
    <location>
        <begin position="334"/>
        <end position="459"/>
    </location>
</feature>
<keyword evidence="9 20" id="KW-0133">Cell shape</keyword>
<dbReference type="GO" id="GO:0000287">
    <property type="term" value="F:magnesium ion binding"/>
    <property type="evidence" value="ECO:0007669"/>
    <property type="project" value="UniProtKB-UniRule"/>
</dbReference>
<evidence type="ECO:0000259" key="22">
    <source>
        <dbReference type="Pfam" id="PF01225"/>
    </source>
</evidence>
<evidence type="ECO:0000256" key="19">
    <source>
        <dbReference type="ARBA" id="ARBA00081560"/>
    </source>
</evidence>
<keyword evidence="12 20" id="KW-0961">Cell wall biogenesis/degradation</keyword>
<evidence type="ECO:0000259" key="23">
    <source>
        <dbReference type="Pfam" id="PF02875"/>
    </source>
</evidence>
<dbReference type="InterPro" id="IPR000713">
    <property type="entry name" value="Mur_ligase_N"/>
</dbReference>
<feature type="domain" description="Mur ligase N-terminal catalytic" evidence="22">
    <location>
        <begin position="23"/>
        <end position="91"/>
    </location>
</feature>
<dbReference type="Gene3D" id="3.40.1390.10">
    <property type="entry name" value="MurE/MurF, N-terminal domain"/>
    <property type="match status" value="1"/>
</dbReference>
<dbReference type="Pfam" id="PF01225">
    <property type="entry name" value="Mur_ligase"/>
    <property type="match status" value="1"/>
</dbReference>
<dbReference type="FunFam" id="3.40.1390.10:FF:000005">
    <property type="entry name" value="UDP-N-acetylmuramoyl-L-alanyl-D-glutamate--2,6-diaminopimelate ligase"/>
    <property type="match status" value="1"/>
</dbReference>
<name>A0A1L3MXL0_9BACI</name>
<dbReference type="GO" id="GO:0071555">
    <property type="term" value="P:cell wall organization"/>
    <property type="evidence" value="ECO:0007669"/>
    <property type="project" value="UniProtKB-KW"/>
</dbReference>
<comment type="PTM">
    <text evidence="20">Carboxylation is probably crucial for Mg(2+) binding and, consequently, for the gamma-phosphate positioning of ATP.</text>
</comment>
<dbReference type="InterPro" id="IPR035911">
    <property type="entry name" value="MurE/MurF_N"/>
</dbReference>
<feature type="binding site" evidence="20">
    <location>
        <begin position="407"/>
        <end position="410"/>
    </location>
    <ligand>
        <name>meso-2,6-diaminopimelate</name>
        <dbReference type="ChEBI" id="CHEBI:57791"/>
    </ligand>
</feature>
<dbReference type="InterPro" id="IPR018109">
    <property type="entry name" value="Folylpolyglutamate_synth_CS"/>
</dbReference>
<dbReference type="SUPFAM" id="SSF53623">
    <property type="entry name" value="MurD-like peptide ligases, catalytic domain"/>
    <property type="match status" value="1"/>
</dbReference>
<dbReference type="GO" id="GO:0004326">
    <property type="term" value="F:tetrahydrofolylpolyglutamate synthase activity"/>
    <property type="evidence" value="ECO:0007669"/>
    <property type="project" value="InterPro"/>
</dbReference>
<evidence type="ECO:0000256" key="5">
    <source>
        <dbReference type="ARBA" id="ARBA00022618"/>
    </source>
</evidence>
<dbReference type="GO" id="GO:0008360">
    <property type="term" value="P:regulation of cell shape"/>
    <property type="evidence" value="ECO:0007669"/>
    <property type="project" value="UniProtKB-KW"/>
</dbReference>
<comment type="function">
    <text evidence="14 20">Catalyzes the addition of meso-diaminopimelic acid to the nucleotide precursor UDP-N-acetylmuramoyl-L-alanyl-D-glutamate (UMAG) in the biosynthesis of bacterial cell-wall peptidoglycan.</text>
</comment>
<keyword evidence="8 20" id="KW-0460">Magnesium</keyword>
<evidence type="ECO:0000256" key="8">
    <source>
        <dbReference type="ARBA" id="ARBA00022842"/>
    </source>
</evidence>
<evidence type="ECO:0000256" key="15">
    <source>
        <dbReference type="ARBA" id="ARBA00066633"/>
    </source>
</evidence>
<evidence type="ECO:0000256" key="17">
    <source>
        <dbReference type="ARBA" id="ARBA00075482"/>
    </source>
</evidence>
<keyword evidence="26" id="KW-1185">Reference proteome</keyword>
<keyword evidence="11 20" id="KW-0131">Cell cycle</keyword>
<dbReference type="HAMAP" id="MF_00208">
    <property type="entry name" value="MurE"/>
    <property type="match status" value="1"/>
</dbReference>
<feature type="short sequence motif" description="Meso-diaminopimelate recognition motif" evidence="20">
    <location>
        <begin position="407"/>
        <end position="410"/>
    </location>
</feature>
<dbReference type="InterPro" id="IPR013221">
    <property type="entry name" value="Mur_ligase_cen"/>
</dbReference>
<dbReference type="PANTHER" id="PTHR23135">
    <property type="entry name" value="MUR LIGASE FAMILY MEMBER"/>
    <property type="match status" value="1"/>
</dbReference>
<evidence type="ECO:0000256" key="10">
    <source>
        <dbReference type="ARBA" id="ARBA00022984"/>
    </source>
</evidence>
<feature type="binding site" evidence="20">
    <location>
        <position position="30"/>
    </location>
    <ligand>
        <name>UDP-N-acetyl-alpha-D-muramoyl-L-alanyl-D-glutamate</name>
        <dbReference type="ChEBI" id="CHEBI:83900"/>
    </ligand>
</feature>
<feature type="modified residue" description="N6-carboxylysine" evidence="20">
    <location>
        <position position="217"/>
    </location>
</feature>
<gene>
    <name evidence="20" type="primary">murE</name>
    <name evidence="25" type="ORF">A9C19_11640</name>
</gene>
<dbReference type="Pfam" id="PF02875">
    <property type="entry name" value="Mur_ligase_C"/>
    <property type="match status" value="1"/>
</dbReference>
<keyword evidence="3 20" id="KW-0963">Cytoplasm</keyword>
<dbReference type="Proteomes" id="UP000181936">
    <property type="component" value="Chromosome"/>
</dbReference>
<evidence type="ECO:0000259" key="24">
    <source>
        <dbReference type="Pfam" id="PF08245"/>
    </source>
</evidence>
<evidence type="ECO:0000256" key="2">
    <source>
        <dbReference type="ARBA" id="ARBA00005898"/>
    </source>
</evidence>